<proteinExistence type="predicted"/>
<evidence type="ECO:0000313" key="1">
    <source>
        <dbReference type="EMBL" id="CAH6723863.1"/>
    </source>
</evidence>
<sequence>MVNYGNLDVTTMGKFNGIQGIQGIRGGINQPAVTSRNFSISSISGASSNSVGSIQDTQSSKESLLSHKLDTVLGDSDGNNSPLEMTTSVNYELGVGVNDYSTNQINPMTYNNFNNYGLFVDDGNYHNQIPKELPPKRRGLANAINGREVSDKILHVGNLDKTIQEFELISIFQKYGSIKYSKVLQDKNNSFFNYAFVEFIKPEEALKALNALNGLKIGNSSIKVNFAYRSTNANSVQSTQPVFNIFVGDLSPEINDEILFKNFEEFNPREAHVMWDMKTLRSRGYGFVTFLNDFDAKLALTQMNGKKINGRIIRCNWASHKQKQSLTPPPPPNVIPCNQIKSEPVSNFEIIYKQTPTWQTTVYIGNLANFTTDKELIPIVNQFGFILELKIFNEKNCAFVKYDSHESATFAIVNLSGYLMNNRPIKCGWGKDKPVFYKYNA</sequence>
<keyword evidence="2" id="KW-1185">Reference proteome</keyword>
<gene>
    <name evidence="1" type="ORF">CLIB1444_21S01068</name>
</gene>
<evidence type="ECO:0000313" key="2">
    <source>
        <dbReference type="Proteomes" id="UP001152531"/>
    </source>
</evidence>
<accession>A0ACA9YFJ1</accession>
<name>A0ACA9YFJ1_9ASCO</name>
<reference evidence="1" key="1">
    <citation type="submission" date="2022-06" db="EMBL/GenBank/DDBJ databases">
        <authorList>
            <person name="Legras J.-L."/>
            <person name="Devillers H."/>
            <person name="Grondin C."/>
        </authorList>
    </citation>
    <scope>NUCLEOTIDE SEQUENCE</scope>
    <source>
        <strain evidence="1">CLIB 1444</strain>
    </source>
</reference>
<dbReference type="EMBL" id="CALSDN010000021">
    <property type="protein sequence ID" value="CAH6723863.1"/>
    <property type="molecule type" value="Genomic_DNA"/>
</dbReference>
<dbReference type="Proteomes" id="UP001152531">
    <property type="component" value="Unassembled WGS sequence"/>
</dbReference>
<protein>
    <submittedName>
        <fullName evidence="1">Uncharacterized protein</fullName>
    </submittedName>
</protein>
<organism evidence="1 2">
    <name type="scientific">[Candida] jaroonii</name>
    <dbReference type="NCBI Taxonomy" id="467808"/>
    <lineage>
        <taxon>Eukaryota</taxon>
        <taxon>Fungi</taxon>
        <taxon>Dikarya</taxon>
        <taxon>Ascomycota</taxon>
        <taxon>Saccharomycotina</taxon>
        <taxon>Pichiomycetes</taxon>
        <taxon>Debaryomycetaceae</taxon>
        <taxon>Yamadazyma</taxon>
    </lineage>
</organism>
<comment type="caution">
    <text evidence="1">The sequence shown here is derived from an EMBL/GenBank/DDBJ whole genome shotgun (WGS) entry which is preliminary data.</text>
</comment>